<evidence type="ECO:0000313" key="1">
    <source>
        <dbReference type="EMBL" id="NBC40437.1"/>
    </source>
</evidence>
<organism evidence="1 2">
    <name type="scientific">Corallococcus exiguus</name>
    <dbReference type="NCBI Taxonomy" id="83462"/>
    <lineage>
        <taxon>Bacteria</taxon>
        <taxon>Pseudomonadati</taxon>
        <taxon>Myxococcota</taxon>
        <taxon>Myxococcia</taxon>
        <taxon>Myxococcales</taxon>
        <taxon>Cystobacterineae</taxon>
        <taxon>Myxococcaceae</taxon>
        <taxon>Corallococcus</taxon>
    </lineage>
</organism>
<comment type="caution">
    <text evidence="1">The sequence shown here is derived from an EMBL/GenBank/DDBJ whole genome shotgun (WGS) entry which is preliminary data.</text>
</comment>
<keyword evidence="2" id="KW-1185">Reference proteome</keyword>
<proteinExistence type="predicted"/>
<reference evidence="1 2" key="1">
    <citation type="submission" date="2020-01" db="EMBL/GenBank/DDBJ databases">
        <title>The draft genome sequence of Corallococcus exiguus DSM 14696.</title>
        <authorList>
            <person name="Zhang X."/>
            <person name="Zhu H."/>
        </authorList>
    </citation>
    <scope>NUCLEOTIDE SEQUENCE [LARGE SCALE GENOMIC DNA]</scope>
    <source>
        <strain evidence="1 2">DSM 14696</strain>
    </source>
</reference>
<dbReference type="Proteomes" id="UP000537825">
    <property type="component" value="Unassembled WGS sequence"/>
</dbReference>
<dbReference type="RefSeq" id="WP_139923966.1">
    <property type="nucleotide sequence ID" value="NZ_CBCSLE010000319.1"/>
</dbReference>
<name>A0A7X4YA08_9BACT</name>
<evidence type="ECO:0000313" key="2">
    <source>
        <dbReference type="Proteomes" id="UP000537825"/>
    </source>
</evidence>
<dbReference type="AlphaFoldDB" id="A0A7X4YA08"/>
<dbReference type="EMBL" id="JAAAPK010000003">
    <property type="protein sequence ID" value="NBC40437.1"/>
    <property type="molecule type" value="Genomic_DNA"/>
</dbReference>
<accession>A0A7X4YA08</accession>
<protein>
    <submittedName>
        <fullName evidence="1">Uncharacterized protein</fullName>
    </submittedName>
</protein>
<sequence>MRRQAVAHLLKTTSASHLGLLRKRLHDEAQLMQLGGCAICWAKRSIAEVYSERADIPMGTCSSKRCRDLWSDARNRESAWRQQLRAEAT</sequence>
<gene>
    <name evidence="1" type="ORF">GTZ93_11430</name>
</gene>